<gene>
    <name evidence="3" type="ORF">CASFOL_001821</name>
</gene>
<dbReference type="PANTHER" id="PTHR31307">
    <property type="entry name" value="TRIHELIX TRANSCRIPTION FACTOR ASIL2"/>
    <property type="match status" value="1"/>
</dbReference>
<protein>
    <recommendedName>
        <fullName evidence="2">Myb/SANT-like DNA-binding domain-containing protein</fullName>
    </recommendedName>
</protein>
<dbReference type="EMBL" id="JAVIJP010000005">
    <property type="protein sequence ID" value="KAL3652140.1"/>
    <property type="molecule type" value="Genomic_DNA"/>
</dbReference>
<accession>A0ABD3ECH8</accession>
<evidence type="ECO:0000313" key="4">
    <source>
        <dbReference type="Proteomes" id="UP001632038"/>
    </source>
</evidence>
<dbReference type="InterPro" id="IPR044822">
    <property type="entry name" value="Myb_DNA-bind_4"/>
</dbReference>
<proteinExistence type="predicted"/>
<evidence type="ECO:0000313" key="3">
    <source>
        <dbReference type="EMBL" id="KAL3652140.1"/>
    </source>
</evidence>
<dbReference type="PANTHER" id="PTHR31307:SF4">
    <property type="entry name" value="TRIHELIX TRANSCRIPTION FACTOR ASIL2"/>
    <property type="match status" value="1"/>
</dbReference>
<comment type="caution">
    <text evidence="3">The sequence shown here is derived from an EMBL/GenBank/DDBJ whole genome shotgun (WGS) entry which is preliminary data.</text>
</comment>
<dbReference type="AlphaFoldDB" id="A0ABD3ECH8"/>
<reference evidence="4" key="1">
    <citation type="journal article" date="2024" name="IScience">
        <title>Strigolactones Initiate the Formation of Haustorium-like Structures in Castilleja.</title>
        <authorList>
            <person name="Buerger M."/>
            <person name="Peterson D."/>
            <person name="Chory J."/>
        </authorList>
    </citation>
    <scope>NUCLEOTIDE SEQUENCE [LARGE SCALE GENOMIC DNA]</scope>
</reference>
<dbReference type="InterPro" id="IPR044823">
    <property type="entry name" value="ASIL1/2-like"/>
</dbReference>
<evidence type="ECO:0000256" key="1">
    <source>
        <dbReference type="SAM" id="MobiDB-lite"/>
    </source>
</evidence>
<name>A0ABD3ECH8_9LAMI</name>
<keyword evidence="4" id="KW-1185">Reference proteome</keyword>
<feature type="compositionally biased region" description="Polar residues" evidence="1">
    <location>
        <begin position="116"/>
        <end position="132"/>
    </location>
</feature>
<dbReference type="Proteomes" id="UP001632038">
    <property type="component" value="Unassembled WGS sequence"/>
</dbReference>
<feature type="compositionally biased region" description="Polar residues" evidence="1">
    <location>
        <begin position="154"/>
        <end position="165"/>
    </location>
</feature>
<dbReference type="Pfam" id="PF13837">
    <property type="entry name" value="Myb_DNA-bind_4"/>
    <property type="match status" value="1"/>
</dbReference>
<feature type="domain" description="Myb/SANT-like DNA-binding" evidence="2">
    <location>
        <begin position="31"/>
        <end position="72"/>
    </location>
</feature>
<organism evidence="3 4">
    <name type="scientific">Castilleja foliolosa</name>
    <dbReference type="NCBI Taxonomy" id="1961234"/>
    <lineage>
        <taxon>Eukaryota</taxon>
        <taxon>Viridiplantae</taxon>
        <taxon>Streptophyta</taxon>
        <taxon>Embryophyta</taxon>
        <taxon>Tracheophyta</taxon>
        <taxon>Spermatophyta</taxon>
        <taxon>Magnoliopsida</taxon>
        <taxon>eudicotyledons</taxon>
        <taxon>Gunneridae</taxon>
        <taxon>Pentapetalae</taxon>
        <taxon>asterids</taxon>
        <taxon>lamiids</taxon>
        <taxon>Lamiales</taxon>
        <taxon>Orobanchaceae</taxon>
        <taxon>Pedicularideae</taxon>
        <taxon>Castillejinae</taxon>
        <taxon>Castilleja</taxon>
    </lineage>
</organism>
<sequence length="165" mass="17907">MIRSTSTSSPSPPSFFSGVNFTGAATLPPPNSAIQCKNRIDTVKKKYKVEKAKIAAGAAPSKWPFFDRLDELIGTTPKSLGQFLNLAGKGQILRRKYCILCNSKSSIHQISDHLSPKTQPNRSRASPATISKATGHPFGCRPTAPKPSHARPSQFPQFRSRSGDD</sequence>
<feature type="region of interest" description="Disordered" evidence="1">
    <location>
        <begin position="110"/>
        <end position="165"/>
    </location>
</feature>
<evidence type="ECO:0000259" key="2">
    <source>
        <dbReference type="Pfam" id="PF13837"/>
    </source>
</evidence>